<dbReference type="AlphaFoldDB" id="A0AB39LYZ7"/>
<reference evidence="1" key="1">
    <citation type="submission" date="2024-07" db="EMBL/GenBank/DDBJ databases">
        <authorList>
            <person name="Yu S.T."/>
        </authorList>
    </citation>
    <scope>NUCLEOTIDE SEQUENCE</scope>
    <source>
        <strain evidence="1">R02</strain>
    </source>
</reference>
<proteinExistence type="predicted"/>
<dbReference type="EMBL" id="CP163429">
    <property type="protein sequence ID" value="XDP97993.1"/>
    <property type="molecule type" value="Genomic_DNA"/>
</dbReference>
<sequence length="93" mass="10377">MWPRALRECVAEDERFRRTPPPLVDDGLHDLAYQRQQQEADIVHRLLGLIGYAANPRNINLTDLPDLADAIFDIHNDSQQAASGRRGASTGDA</sequence>
<organism evidence="1">
    <name type="scientific">Streptomyces sp. R02</name>
    <dbReference type="NCBI Taxonomy" id="3238623"/>
    <lineage>
        <taxon>Bacteria</taxon>
        <taxon>Bacillati</taxon>
        <taxon>Actinomycetota</taxon>
        <taxon>Actinomycetes</taxon>
        <taxon>Kitasatosporales</taxon>
        <taxon>Streptomycetaceae</taxon>
        <taxon>Streptomyces</taxon>
    </lineage>
</organism>
<dbReference type="RefSeq" id="WP_369161395.1">
    <property type="nucleotide sequence ID" value="NZ_CP163429.1"/>
</dbReference>
<evidence type="ECO:0000313" key="1">
    <source>
        <dbReference type="EMBL" id="XDP97993.1"/>
    </source>
</evidence>
<protein>
    <submittedName>
        <fullName evidence="1">Uncharacterized protein</fullName>
    </submittedName>
</protein>
<name>A0AB39LYZ7_9ACTN</name>
<accession>A0AB39LYZ7</accession>
<gene>
    <name evidence="1" type="ORF">AB5J57_32855</name>
</gene>